<name>A0A6S7IX74_PARCT</name>
<dbReference type="AlphaFoldDB" id="A0A6S7IX74"/>
<evidence type="ECO:0000313" key="3">
    <source>
        <dbReference type="Proteomes" id="UP001152795"/>
    </source>
</evidence>
<evidence type="ECO:0000313" key="2">
    <source>
        <dbReference type="EMBL" id="CAB4022547.1"/>
    </source>
</evidence>
<comment type="caution">
    <text evidence="2">The sequence shown here is derived from an EMBL/GenBank/DDBJ whole genome shotgun (WGS) entry which is preliminary data.</text>
</comment>
<dbReference type="Proteomes" id="UP001152795">
    <property type="component" value="Unassembled WGS sequence"/>
</dbReference>
<sequence>MLAPMNSNLYTNHVSDVTAIHGAAEVVAKASMKVQLRRQSSFMNQKKMVCMILVIGITADGTRRRRGYSSSYGVVTDMSLITGKVLDGEVMSKECWECITWSSKKGSEEFEHWWEGHQNNCSNRGVRQRILTTCQKRKLPNMKLGHFEP</sequence>
<keyword evidence="3" id="KW-1185">Reference proteome</keyword>
<protein>
    <recommendedName>
        <fullName evidence="1">Mutator-like transposase domain-containing protein</fullName>
    </recommendedName>
</protein>
<reference evidence="2" key="1">
    <citation type="submission" date="2020-04" db="EMBL/GenBank/DDBJ databases">
        <authorList>
            <person name="Alioto T."/>
            <person name="Alioto T."/>
            <person name="Gomez Garrido J."/>
        </authorList>
    </citation>
    <scope>NUCLEOTIDE SEQUENCE</scope>
    <source>
        <strain evidence="2">A484AB</strain>
    </source>
</reference>
<dbReference type="InterPro" id="IPR049012">
    <property type="entry name" value="Mutator_transp_dom"/>
</dbReference>
<evidence type="ECO:0000259" key="1">
    <source>
        <dbReference type="Pfam" id="PF20700"/>
    </source>
</evidence>
<gene>
    <name evidence="2" type="ORF">PACLA_8A032684</name>
</gene>
<dbReference type="EMBL" id="CACRXK020012032">
    <property type="protein sequence ID" value="CAB4022547.1"/>
    <property type="molecule type" value="Genomic_DNA"/>
</dbReference>
<organism evidence="2 3">
    <name type="scientific">Paramuricea clavata</name>
    <name type="common">Red gorgonian</name>
    <name type="synonym">Violescent sea-whip</name>
    <dbReference type="NCBI Taxonomy" id="317549"/>
    <lineage>
        <taxon>Eukaryota</taxon>
        <taxon>Metazoa</taxon>
        <taxon>Cnidaria</taxon>
        <taxon>Anthozoa</taxon>
        <taxon>Octocorallia</taxon>
        <taxon>Malacalcyonacea</taxon>
        <taxon>Plexauridae</taxon>
        <taxon>Paramuricea</taxon>
    </lineage>
</organism>
<accession>A0A6S7IX74</accession>
<feature type="domain" description="Mutator-like transposase" evidence="1">
    <location>
        <begin position="4"/>
        <end position="111"/>
    </location>
</feature>
<dbReference type="Pfam" id="PF20700">
    <property type="entry name" value="Mutator"/>
    <property type="match status" value="1"/>
</dbReference>
<proteinExistence type="predicted"/>